<dbReference type="PANTHER" id="PTHR30038">
    <property type="entry name" value="ALDEHYDE FERREDOXIN OXIDOREDUCTASE"/>
    <property type="match status" value="1"/>
</dbReference>
<keyword evidence="6" id="KW-0408">Iron</keyword>
<accession>A0A1F7SMT9</accession>
<dbReference type="GO" id="GO:0016625">
    <property type="term" value="F:oxidoreductase activity, acting on the aldehyde or oxo group of donors, iron-sulfur protein as acceptor"/>
    <property type="evidence" value="ECO:0007669"/>
    <property type="project" value="InterPro"/>
</dbReference>
<organism evidence="10 11">
    <name type="scientific">Candidatus Schekmanbacteria bacterium RIFCSPLOWO2_12_FULL_38_15</name>
    <dbReference type="NCBI Taxonomy" id="1817883"/>
    <lineage>
        <taxon>Bacteria</taxon>
        <taxon>Candidatus Schekmaniibacteriota</taxon>
    </lineage>
</organism>
<feature type="domain" description="Aldehyde ferredoxin oxidoreductase N-terminal" evidence="9">
    <location>
        <begin position="5"/>
        <end position="205"/>
    </location>
</feature>
<reference evidence="10 11" key="1">
    <citation type="journal article" date="2016" name="Nat. Commun.">
        <title>Thousands of microbial genomes shed light on interconnected biogeochemical processes in an aquifer system.</title>
        <authorList>
            <person name="Anantharaman K."/>
            <person name="Brown C.T."/>
            <person name="Hug L.A."/>
            <person name="Sharon I."/>
            <person name="Castelle C.J."/>
            <person name="Probst A.J."/>
            <person name="Thomas B.C."/>
            <person name="Singh A."/>
            <person name="Wilkins M.J."/>
            <person name="Karaoz U."/>
            <person name="Brodie E.L."/>
            <person name="Williams K.H."/>
            <person name="Hubbard S.S."/>
            <person name="Banfield J.F."/>
        </authorList>
    </citation>
    <scope>NUCLEOTIDE SEQUENCE [LARGE SCALE GENOMIC DNA]</scope>
</reference>
<dbReference type="InterPro" id="IPR013984">
    <property type="entry name" value="Ald_Fedxn_OxRdtase_dom2"/>
</dbReference>
<keyword evidence="7" id="KW-0411">Iron-sulfur</keyword>
<evidence type="ECO:0000256" key="5">
    <source>
        <dbReference type="ARBA" id="ARBA00023002"/>
    </source>
</evidence>
<dbReference type="InterPro" id="IPR013983">
    <property type="entry name" value="Ald_Fedxn_OxRdtase_N"/>
</dbReference>
<dbReference type="PANTHER" id="PTHR30038:SF0">
    <property type="entry name" value="TUNGSTEN-CONTAINING ALDEHYDE FERREDOXIN OXIDOREDUCTASE"/>
    <property type="match status" value="1"/>
</dbReference>
<evidence type="ECO:0000259" key="9">
    <source>
        <dbReference type="SMART" id="SM00790"/>
    </source>
</evidence>
<comment type="cofactor">
    <cofactor evidence="1">
        <name>[4Fe-4S] cluster</name>
        <dbReference type="ChEBI" id="CHEBI:49883"/>
    </cofactor>
</comment>
<evidence type="ECO:0000256" key="8">
    <source>
        <dbReference type="ARBA" id="ARBA00049934"/>
    </source>
</evidence>
<comment type="similarity">
    <text evidence="2">Belongs to the AOR/FOR family.</text>
</comment>
<dbReference type="InterPro" id="IPR001203">
    <property type="entry name" value="OxRdtase_Ald_Fedxn_C"/>
</dbReference>
<dbReference type="Gene3D" id="1.10.599.10">
    <property type="entry name" value="Aldehyde Ferredoxin Oxidoreductase Protein, subunit A, domain 3"/>
    <property type="match status" value="1"/>
</dbReference>
<evidence type="ECO:0000256" key="7">
    <source>
        <dbReference type="ARBA" id="ARBA00023014"/>
    </source>
</evidence>
<dbReference type="SUPFAM" id="SSF48310">
    <property type="entry name" value="Aldehyde ferredoxin oxidoreductase, C-terminal domains"/>
    <property type="match status" value="1"/>
</dbReference>
<evidence type="ECO:0000256" key="4">
    <source>
        <dbReference type="ARBA" id="ARBA00022723"/>
    </source>
</evidence>
<dbReference type="SUPFAM" id="SSF56228">
    <property type="entry name" value="Aldehyde ferredoxin oxidoreductase, N-terminal domain"/>
    <property type="match status" value="1"/>
</dbReference>
<dbReference type="Proteomes" id="UP000178082">
    <property type="component" value="Unassembled WGS sequence"/>
</dbReference>
<keyword evidence="4" id="KW-0479">Metal-binding</keyword>
<dbReference type="AlphaFoldDB" id="A0A1F7SMT9"/>
<dbReference type="InterPro" id="IPR051919">
    <property type="entry name" value="W-dependent_AOR"/>
</dbReference>
<comment type="caution">
    <text evidence="10">The sequence shown here is derived from an EMBL/GenBank/DDBJ whole genome shotgun (WGS) entry which is preliminary data.</text>
</comment>
<dbReference type="Pfam" id="PF02730">
    <property type="entry name" value="AFOR_N"/>
    <property type="match status" value="1"/>
</dbReference>
<dbReference type="GO" id="GO:0051539">
    <property type="term" value="F:4 iron, 4 sulfur cluster binding"/>
    <property type="evidence" value="ECO:0007669"/>
    <property type="project" value="UniProtKB-KW"/>
</dbReference>
<evidence type="ECO:0000256" key="2">
    <source>
        <dbReference type="ARBA" id="ARBA00011032"/>
    </source>
</evidence>
<dbReference type="InterPro" id="IPR036021">
    <property type="entry name" value="Tungsten_al_ferr_oxy-like_C"/>
</dbReference>
<proteinExistence type="inferred from homology"/>
<evidence type="ECO:0000256" key="1">
    <source>
        <dbReference type="ARBA" id="ARBA00001966"/>
    </source>
</evidence>
<evidence type="ECO:0000313" key="10">
    <source>
        <dbReference type="EMBL" id="OGL55095.1"/>
    </source>
</evidence>
<dbReference type="Gene3D" id="1.10.569.10">
    <property type="entry name" value="Aldehyde Ferredoxin Oxidoreductase Protein, subunit A, domain 2"/>
    <property type="match status" value="1"/>
</dbReference>
<sequence length="641" mass="70040">MKSSGAILRVNLSLGKISKEPLQERMKRDFIGGRGINSRILFSETSVSTKPLSPENKLIFGASPLSGTQAPAAARFTVTSKSPLTGILGDANAGGFFGPELRLAGYDHVIVEGESDGHVYLWINNDRVEIRKARHLWGKNTWETEEGIRGELGDSKIRIASIGQAGENKVLIASVMHEERAAARCGIGAVMGAKKLKAVAVRGTGKREVAKPEEFKNLIKELHKKAAESNLAKSISKFGGTSGTIATNRMGILALKNYNQTAGYAEAEKFDPEKIAAEFFTSSKSCFCCPIHCGKRFEVKEGPFAGEKGNKIEEGCLTPFGPTIHNSYLPSIFKINNMVNQYGIDSLDCGTIIAVAMDWYEQGIINSKDTDGINLTWGNYDAVISLIHKIASREGFGDILADGIVKAADRIGKGADKFISHSKGMVFGGIDIRIPKGMALCLATSTRGCDHLRGSVPTEFGTKKVSEEEVIKKYGTTEVMKLNSYSKAPVAIHYQHLAAITDALEICRFASESNGGGLKLEDMAKLLSLATGTEFTPEHLLLAGERIFNLERAYIVREGITRKDDHLIGKWIEGKVLSGPHKGEFIDPQKWEEMLDDYYARRGWDKNGIPTQKKLSELGLKEPANELKNLNKSPRTKVRGF</sequence>
<protein>
    <recommendedName>
        <fullName evidence="9">Aldehyde ferredoxin oxidoreductase N-terminal domain-containing protein</fullName>
    </recommendedName>
</protein>
<evidence type="ECO:0000313" key="11">
    <source>
        <dbReference type="Proteomes" id="UP000178082"/>
    </source>
</evidence>
<dbReference type="GO" id="GO:0009055">
    <property type="term" value="F:electron transfer activity"/>
    <property type="evidence" value="ECO:0007669"/>
    <property type="project" value="InterPro"/>
</dbReference>
<dbReference type="GO" id="GO:0046872">
    <property type="term" value="F:metal ion binding"/>
    <property type="evidence" value="ECO:0007669"/>
    <property type="project" value="UniProtKB-KW"/>
</dbReference>
<dbReference type="InterPro" id="IPR036503">
    <property type="entry name" value="Ald_Fedxn_OxRdtase_N_sf"/>
</dbReference>
<name>A0A1F7SMT9_9BACT</name>
<dbReference type="STRING" id="1817883.A3G31_02520"/>
<dbReference type="Pfam" id="PF01314">
    <property type="entry name" value="AFOR_C"/>
    <property type="match status" value="1"/>
</dbReference>
<evidence type="ECO:0000256" key="3">
    <source>
        <dbReference type="ARBA" id="ARBA00022485"/>
    </source>
</evidence>
<keyword evidence="3" id="KW-0004">4Fe-4S</keyword>
<comment type="cofactor">
    <cofactor evidence="8">
        <name>tungstopterin</name>
        <dbReference type="ChEBI" id="CHEBI:30402"/>
    </cofactor>
</comment>
<dbReference type="SMART" id="SM00790">
    <property type="entry name" value="AFOR_N"/>
    <property type="match status" value="1"/>
</dbReference>
<dbReference type="EMBL" id="MGDI01000004">
    <property type="protein sequence ID" value="OGL55095.1"/>
    <property type="molecule type" value="Genomic_DNA"/>
</dbReference>
<dbReference type="Gene3D" id="3.60.9.10">
    <property type="entry name" value="Aldehyde ferredoxin oxidoreductase, N-terminal domain"/>
    <property type="match status" value="1"/>
</dbReference>
<gene>
    <name evidence="10" type="ORF">A3G31_02520</name>
</gene>
<keyword evidence="5" id="KW-0560">Oxidoreductase</keyword>
<evidence type="ECO:0000256" key="6">
    <source>
        <dbReference type="ARBA" id="ARBA00023004"/>
    </source>
</evidence>
<dbReference type="InterPro" id="IPR013985">
    <property type="entry name" value="Ald_Fedxn_OxRdtase_dom3"/>
</dbReference>